<dbReference type="EMBL" id="BAABIY010000001">
    <property type="protein sequence ID" value="GAA5093634.1"/>
    <property type="molecule type" value="Genomic_DNA"/>
</dbReference>
<sequence length="173" mass="19673">MDPREALNERARTQADIAQQTLQGQIAAAILAALSERDPLDKDFVTKGLAYLQISFSSNKTAKMKGEKLIHTILQSLQDKIKTLKAQADRVTRSGAVQYAQLDRLRDDQQLSQEKLKAAKSLMETKVISHSLYLERLHDFKNVEHEILANQRRLEENSAEIEALRPTKSKPYF</sequence>
<organism evidence="2 3">
    <name type="scientific">Bartonella acomydis</name>
    <dbReference type="NCBI Taxonomy" id="686234"/>
    <lineage>
        <taxon>Bacteria</taxon>
        <taxon>Pseudomonadati</taxon>
        <taxon>Pseudomonadota</taxon>
        <taxon>Alphaproteobacteria</taxon>
        <taxon>Hyphomicrobiales</taxon>
        <taxon>Bartonellaceae</taxon>
        <taxon>Bartonella</taxon>
    </lineage>
</organism>
<evidence type="ECO:0000313" key="3">
    <source>
        <dbReference type="Proteomes" id="UP001501525"/>
    </source>
</evidence>
<dbReference type="Proteomes" id="UP001501525">
    <property type="component" value="Unassembled WGS sequence"/>
</dbReference>
<name>A0ABP9ME11_9HYPH</name>
<gene>
    <name evidence="2" type="ORF">GCM10023260_00020</name>
</gene>
<keyword evidence="1" id="KW-0175">Coiled coil</keyword>
<keyword evidence="3" id="KW-1185">Reference proteome</keyword>
<feature type="coiled-coil region" evidence="1">
    <location>
        <begin position="74"/>
        <end position="122"/>
    </location>
</feature>
<reference evidence="3" key="1">
    <citation type="journal article" date="2019" name="Int. J. Syst. Evol. Microbiol.">
        <title>The Global Catalogue of Microorganisms (GCM) 10K type strain sequencing project: providing services to taxonomists for standard genome sequencing and annotation.</title>
        <authorList>
            <consortium name="The Broad Institute Genomics Platform"/>
            <consortium name="The Broad Institute Genome Sequencing Center for Infectious Disease"/>
            <person name="Wu L."/>
            <person name="Ma J."/>
        </authorList>
    </citation>
    <scope>NUCLEOTIDE SEQUENCE [LARGE SCALE GENOMIC DNA]</scope>
    <source>
        <strain evidence="3">JCM 17706</strain>
    </source>
</reference>
<evidence type="ECO:0000256" key="1">
    <source>
        <dbReference type="SAM" id="Coils"/>
    </source>
</evidence>
<accession>A0ABP9ME11</accession>
<evidence type="ECO:0000313" key="2">
    <source>
        <dbReference type="EMBL" id="GAA5093634.1"/>
    </source>
</evidence>
<dbReference type="RefSeq" id="WP_345095892.1">
    <property type="nucleotide sequence ID" value="NZ_BAABIY010000001.1"/>
</dbReference>
<proteinExistence type="predicted"/>
<comment type="caution">
    <text evidence="2">The sequence shown here is derived from an EMBL/GenBank/DDBJ whole genome shotgun (WGS) entry which is preliminary data.</text>
</comment>
<protein>
    <submittedName>
        <fullName evidence="2">Uncharacterized protein</fullName>
    </submittedName>
</protein>